<protein>
    <submittedName>
        <fullName evidence="4">Mt-myomegalin</fullName>
    </submittedName>
</protein>
<feature type="compositionally biased region" description="Polar residues" evidence="2">
    <location>
        <begin position="1132"/>
        <end position="1146"/>
    </location>
</feature>
<dbReference type="GO" id="GO:0007098">
    <property type="term" value="P:centrosome cycle"/>
    <property type="evidence" value="ECO:0007669"/>
    <property type="project" value="TreeGrafter"/>
</dbReference>
<feature type="coiled-coil region" evidence="1">
    <location>
        <begin position="1217"/>
        <end position="1471"/>
    </location>
</feature>
<dbReference type="PANTHER" id="PTHR46501">
    <property type="entry name" value="MYOMEGALIN"/>
    <property type="match status" value="1"/>
</dbReference>
<evidence type="ECO:0000313" key="4">
    <source>
        <dbReference type="EMBL" id="BAF49214.1"/>
    </source>
</evidence>
<dbReference type="GO" id="GO:0090063">
    <property type="term" value="P:positive regulation of microtubule nucleation"/>
    <property type="evidence" value="ECO:0007669"/>
    <property type="project" value="TreeGrafter"/>
</dbReference>
<feature type="compositionally biased region" description="Basic residues" evidence="2">
    <location>
        <begin position="319"/>
        <end position="328"/>
    </location>
</feature>
<dbReference type="GO" id="GO:0005794">
    <property type="term" value="C:Golgi apparatus"/>
    <property type="evidence" value="ECO:0007669"/>
    <property type="project" value="TreeGrafter"/>
</dbReference>
<evidence type="ECO:0000256" key="1">
    <source>
        <dbReference type="SAM" id="Coils"/>
    </source>
</evidence>
<feature type="compositionally biased region" description="Basic and acidic residues" evidence="2">
    <location>
        <begin position="724"/>
        <end position="735"/>
    </location>
</feature>
<sequence length="1768" mass="203211">GESNLKLASQHAANTIDVLNKRISDLEHKLTLKDNKIGELTKQLNTADQEKQFALNELEALIAQREEENHRDSGSRNRIAALKTAEVERLRNQLRERDDNIQDLEEQILMLSGQLDDLKNQLSIANRKLTLWQDESKRKDSAIQELREALEQLSQHPKSPDHHQIIKLTKEIVELKQLLKARESEIDILKAEAEAAKDLRSNDPHIQSLKREISRKDKLLEEARSRLEADSSSLNAELDSLSKDLEDHKIELQDAQHTIDSLNHELEQKNHWLNKLQDSEKAKDQLIKDLKVANSHGKIPTVVSDEESSLAYSTDASVRKKQKKRRPKHESIQTTASQTSVRFTCSSRNTNYTDTELQFTESELDTDHHNTERTIENLKEEVENLREELNKLATENGDADEILQRLESIDEEKEHLHNLEEMLYKEIQIYKNLVECEKNKENITSDEDVWRLTESLERELVEIKHLRQHLHDLLLLVRNRDETQTTQNGTQDRQSLSSTFLPHNQTSYLSIEQFSNNHNNQNYQNEELQDALEKTRSQLSEAVRDQADLHKALEDANEMRKKKEEENIRLQEELKQAEKDRVMNAHEYSSLRAEVDRMRSEHEKIHNSRQLSDDNMSLRSGDESDGMSSLSRRELREVINNQRKKIANAEKINEMLKHQLQTITHQRSEHTSEETIQKLSEEVNRLKAELNNARTSHSPRDNSRSPSKTKSLIALKSKLPVPVDKNHQPNEDKDEILRRALERSRASLNEMRNRNKELQDRVSATEQTVRSQSEKLKKCQSALAAAGIASPPLSPVRGSRSHPNLSELFRQTNQNSISSSTAEHISNETTDVFTQTSADDSGYLSVSPRTEQRFNSLIQAQSKELSVLRQQLKKSRATSKHLQTQLDIIVRYMDTLMSSSGDSIDSMLANGVTTELDRCRKLTKRLRDQLAERNADTSMSDSDSDSVWRQPTSPLALRRQSSQWQKMIKDLENKEKHIEELESQLKTLHLEQENNFEESYFKKEKIEPPRDLLTPSTSQHSLISEGESDVQCETSRPVTATEYQSLPENNMRHTWPQQNSTPTHQPRRIPMYQRTIATTEYLPERERSSSYGSRHQYPAATNDNYYQTSYGGAWSGSPARMQARHSPHNDDFNQYGNRTPTNQNDRYLSPAGSYHSNTDKDAEINDLRHRLNESERINRSLHEDLTLSSMHHHYQNQETNTSFTSGYNTSRNPADILDEHLREIRSLRQRLESSIETNDRLREQLQKKLNEVGQQQSPENVSIFLPPETQDNLMQENQHLQDQLRRRNDEIKQLRHQQQQEKKSHEKYRDALRELAGKQHELDEKQTQTELLAAHINKLTNDLQQANNLTNSLNTQVKVKEAALGQLQNDLKDLKKQQENEDDNKELLQKLDDKCANLEEQLSESNQLVDTLKSELNLYEKLHKSNTGQPENMSQESLDLTEFLSEIKSLRKQLEQSIEANSALRKQLEVQLKRDGHMNNSGSPARTTTINIHHMSPRDGSDSTMSPRSHAKRKLKLAEKPDTQSVLMTPPPSAHSRTDDNQEIPNGFHFGSDYDESRANSPRRSQKPFFNFNGSYVIGKYTDYAVLKQKLSDGRMIIRGLDTKVKNSKSPINRNQSPRNQPSVKDIEGSVLLLSQLLDDSSQVLRQFWPADIPNAFSPSSKRSSRLSEMSDLSKGTKDAGFGSDSSVNSDADMLRREVGKLRKRLSAQDHLLQSTVDRLQNANKMKEGIEHAILKQLTVTHDVLKKARGNLEAKALGGAGGTHHSSR</sequence>
<organism evidence="4">
    <name type="scientific">Molgula tectiformis</name>
    <name type="common">Ascidian</name>
    <dbReference type="NCBI Taxonomy" id="30286"/>
    <lineage>
        <taxon>Eukaryota</taxon>
        <taxon>Metazoa</taxon>
        <taxon>Chordata</taxon>
        <taxon>Tunicata</taxon>
        <taxon>Ascidiacea</taxon>
        <taxon>Stolidobranchia</taxon>
        <taxon>Molgulidae</taxon>
        <taxon>Molgula</taxon>
    </lineage>
</organism>
<feature type="compositionally biased region" description="Low complexity" evidence="2">
    <location>
        <begin position="1658"/>
        <end position="1671"/>
    </location>
</feature>
<feature type="coiled-coil region" evidence="1">
    <location>
        <begin position="16"/>
        <end position="265"/>
    </location>
</feature>
<dbReference type="EMBL" id="AB297457">
    <property type="protein sequence ID" value="BAF49214.1"/>
    <property type="molecule type" value="mRNA"/>
</dbReference>
<feature type="non-terminal residue" evidence="4">
    <location>
        <position position="1"/>
    </location>
</feature>
<feature type="region of interest" description="Disordered" evidence="2">
    <location>
        <begin position="690"/>
        <end position="709"/>
    </location>
</feature>
<dbReference type="GO" id="GO:0005813">
    <property type="term" value="C:centrosome"/>
    <property type="evidence" value="ECO:0007669"/>
    <property type="project" value="TreeGrafter"/>
</dbReference>
<feature type="compositionally biased region" description="Polar residues" evidence="2">
    <location>
        <begin position="762"/>
        <end position="771"/>
    </location>
</feature>
<feature type="region of interest" description="Disordered" evidence="2">
    <location>
        <begin position="304"/>
        <end position="337"/>
    </location>
</feature>
<dbReference type="Pfam" id="PF23246">
    <property type="entry name" value="CC_CDK5RAP2"/>
    <property type="match status" value="1"/>
</dbReference>
<accession>A4F2N3</accession>
<evidence type="ECO:0000256" key="2">
    <source>
        <dbReference type="SAM" id="MobiDB-lite"/>
    </source>
</evidence>
<feature type="compositionally biased region" description="Polar residues" evidence="2">
    <location>
        <begin position="608"/>
        <end position="618"/>
    </location>
</feature>
<feature type="region of interest" description="Disordered" evidence="2">
    <location>
        <begin position="715"/>
        <end position="735"/>
    </location>
</feature>
<feature type="region of interest" description="Disordered" evidence="2">
    <location>
        <begin position="1009"/>
        <end position="1036"/>
    </location>
</feature>
<feature type="region of interest" description="Disordered" evidence="2">
    <location>
        <begin position="750"/>
        <end position="772"/>
    </location>
</feature>
<gene>
    <name evidence="4" type="primary">myomegalin</name>
</gene>
<feature type="coiled-coil region" evidence="1">
    <location>
        <begin position="361"/>
        <end position="419"/>
    </location>
</feature>
<keyword evidence="1" id="KW-0175">Coiled coil</keyword>
<feature type="compositionally biased region" description="Basic and acidic residues" evidence="2">
    <location>
        <begin position="750"/>
        <end position="760"/>
    </location>
</feature>
<dbReference type="PANTHER" id="PTHR46501:SF10">
    <property type="entry name" value="CENTROSOMIN"/>
    <property type="match status" value="1"/>
</dbReference>
<evidence type="ECO:0000259" key="3">
    <source>
        <dbReference type="Pfam" id="PF23246"/>
    </source>
</evidence>
<feature type="region of interest" description="Disordered" evidence="2">
    <location>
        <begin position="1116"/>
        <end position="1159"/>
    </location>
</feature>
<dbReference type="GO" id="GO:1903358">
    <property type="term" value="P:regulation of Golgi organization"/>
    <property type="evidence" value="ECO:0007669"/>
    <property type="project" value="TreeGrafter"/>
</dbReference>
<feature type="coiled-coil region" evidence="1">
    <location>
        <begin position="964"/>
        <end position="998"/>
    </location>
</feature>
<dbReference type="InterPro" id="IPR052593">
    <property type="entry name" value="MT-associated_AKAP9-binding"/>
</dbReference>
<feature type="domain" description="CDK5 regulatory subunit-associated protein 2/Myomegalin coiled coil" evidence="3">
    <location>
        <begin position="1363"/>
        <end position="1473"/>
    </location>
</feature>
<dbReference type="GO" id="GO:0060090">
    <property type="term" value="F:molecular adaptor activity"/>
    <property type="evidence" value="ECO:0007669"/>
    <property type="project" value="TreeGrafter"/>
</dbReference>
<name>A4F2N3_MOLTE</name>
<proteinExistence type="evidence at transcript level"/>
<feature type="region of interest" description="Disordered" evidence="2">
    <location>
        <begin position="1658"/>
        <end position="1690"/>
    </location>
</feature>
<feature type="compositionally biased region" description="Polar residues" evidence="2">
    <location>
        <begin position="1478"/>
        <end position="1491"/>
    </location>
</feature>
<reference evidence="4" key="1">
    <citation type="journal article" date="2007" name="Dev. Biol.">
        <title>Analysis of large scale expression sequenced tags (ESTs) from the anural ascidian, Molgula tectiformis.</title>
        <authorList>
            <person name="Gyoja F."/>
            <person name="Satou Y."/>
            <person name="Shin-i T."/>
            <person name="Kohara Y."/>
            <person name="Swalla B.J."/>
            <person name="Satoh N."/>
        </authorList>
    </citation>
    <scope>NUCLEOTIDE SEQUENCE</scope>
</reference>
<feature type="region of interest" description="Disordered" evidence="2">
    <location>
        <begin position="599"/>
        <end position="632"/>
    </location>
</feature>
<feature type="coiled-coil region" evidence="1">
    <location>
        <begin position="511"/>
        <end position="581"/>
    </location>
</feature>
<feature type="region of interest" description="Disordered" evidence="2">
    <location>
        <begin position="1475"/>
        <end position="1569"/>
    </location>
</feature>
<feature type="region of interest" description="Disordered" evidence="2">
    <location>
        <begin position="930"/>
        <end position="954"/>
    </location>
</feature>
<dbReference type="InterPro" id="IPR056273">
    <property type="entry name" value="CDK5RAP2_MYOME_CC"/>
</dbReference>